<keyword evidence="1" id="KW-0489">Methyltransferase</keyword>
<dbReference type="Proteomes" id="UP000251485">
    <property type="component" value="Unassembled WGS sequence"/>
</dbReference>
<reference evidence="1 2" key="1">
    <citation type="submission" date="2018-06" db="EMBL/GenBank/DDBJ databases">
        <authorList>
            <consortium name="Pathogen Informatics"/>
            <person name="Doyle S."/>
        </authorList>
    </citation>
    <scope>NUCLEOTIDE SEQUENCE [LARGE SCALE GENOMIC DNA]</scope>
    <source>
        <strain evidence="1 2">NCTC10975</strain>
    </source>
</reference>
<evidence type="ECO:0000313" key="2">
    <source>
        <dbReference type="Proteomes" id="UP000251485"/>
    </source>
</evidence>
<dbReference type="GO" id="GO:0032259">
    <property type="term" value="P:methylation"/>
    <property type="evidence" value="ECO:0007669"/>
    <property type="project" value="UniProtKB-KW"/>
</dbReference>
<dbReference type="EC" id="2.1.1.79" evidence="1"/>
<organism evidence="1 2">
    <name type="scientific">Proteus mirabilis</name>
    <dbReference type="NCBI Taxonomy" id="584"/>
    <lineage>
        <taxon>Bacteria</taxon>
        <taxon>Pseudomonadati</taxon>
        <taxon>Pseudomonadota</taxon>
        <taxon>Gammaproteobacteria</taxon>
        <taxon>Enterobacterales</taxon>
        <taxon>Morganellaceae</taxon>
        <taxon>Proteus</taxon>
    </lineage>
</organism>
<dbReference type="AlphaFoldDB" id="A0A2X2BSX7"/>
<proteinExistence type="predicted"/>
<name>A0A2X2BSX7_PROMI</name>
<accession>A0A2X2BSX7</accession>
<dbReference type="EMBL" id="UAUE01000024">
    <property type="protein sequence ID" value="SPY98294.1"/>
    <property type="molecule type" value="Genomic_DNA"/>
</dbReference>
<dbReference type="GO" id="GO:0008825">
    <property type="term" value="F:cyclopropane-fatty-acyl-phospholipid synthase activity"/>
    <property type="evidence" value="ECO:0007669"/>
    <property type="project" value="UniProtKB-EC"/>
</dbReference>
<gene>
    <name evidence="1" type="primary">cfa_2</name>
    <name evidence="1" type="ORF">NCTC10975_03122</name>
</gene>
<evidence type="ECO:0000313" key="1">
    <source>
        <dbReference type="EMBL" id="SPY98294.1"/>
    </source>
</evidence>
<protein>
    <submittedName>
        <fullName evidence="1">Cyclopropane fatty acyl phospholipid synthase</fullName>
        <ecNumber evidence="1">2.1.1.79</ecNumber>
    </submittedName>
</protein>
<keyword evidence="1" id="KW-0808">Transferase</keyword>
<sequence>MSTSCVEEGRKTSNDPYQRIASELLAQADIHINGSEPYDIQVHNKDFL</sequence>